<sequence length="182" mass="20930">MNQYVKKRFTKNYKATIGVDFFCKDIKIDDHLVTMQIYDTAGQERYLSLNASFYRGADCCVLVYDITDMNSFKSLNVWRNDCLFWTNLHDPDKFPCVLLGNKLDLASCETRDVSSQEAEQWCSTTNKIPYFEVSAKDSTGLDEAFEAIARISLQNNSLEVIDPSEFPLIHIQPNKKSKDCFC</sequence>
<dbReference type="WBParaSite" id="ACRNAN_scaffold9784.g9229.t1">
    <property type="protein sequence ID" value="ACRNAN_scaffold9784.g9229.t1"/>
    <property type="gene ID" value="ACRNAN_scaffold9784.g9229"/>
</dbReference>
<protein>
    <submittedName>
        <fullName evidence="5">Uncharacterized protein</fullName>
    </submittedName>
</protein>
<dbReference type="Gene3D" id="3.40.50.300">
    <property type="entry name" value="P-loop containing nucleotide triphosphate hydrolases"/>
    <property type="match status" value="1"/>
</dbReference>
<dbReference type="SMART" id="SM00174">
    <property type="entry name" value="RHO"/>
    <property type="match status" value="1"/>
</dbReference>
<evidence type="ECO:0000256" key="2">
    <source>
        <dbReference type="ARBA" id="ARBA00022741"/>
    </source>
</evidence>
<comment type="similarity">
    <text evidence="1">Belongs to the small GTPase superfamily. Rab family.</text>
</comment>
<dbReference type="Proteomes" id="UP000887540">
    <property type="component" value="Unplaced"/>
</dbReference>
<reference evidence="5" key="1">
    <citation type="submission" date="2022-11" db="UniProtKB">
        <authorList>
            <consortium name="WormBaseParasite"/>
        </authorList>
    </citation>
    <scope>IDENTIFICATION</scope>
</reference>
<dbReference type="PROSITE" id="PS51419">
    <property type="entry name" value="RAB"/>
    <property type="match status" value="1"/>
</dbReference>
<accession>A0A914ENJ0</accession>
<keyword evidence="2" id="KW-0547">Nucleotide-binding</keyword>
<organism evidence="4 5">
    <name type="scientific">Acrobeloides nanus</name>
    <dbReference type="NCBI Taxonomy" id="290746"/>
    <lineage>
        <taxon>Eukaryota</taxon>
        <taxon>Metazoa</taxon>
        <taxon>Ecdysozoa</taxon>
        <taxon>Nematoda</taxon>
        <taxon>Chromadorea</taxon>
        <taxon>Rhabditida</taxon>
        <taxon>Tylenchina</taxon>
        <taxon>Cephalobomorpha</taxon>
        <taxon>Cephaloboidea</taxon>
        <taxon>Cephalobidae</taxon>
        <taxon>Acrobeloides</taxon>
    </lineage>
</organism>
<dbReference type="GO" id="GO:0003924">
    <property type="term" value="F:GTPase activity"/>
    <property type="evidence" value="ECO:0007669"/>
    <property type="project" value="InterPro"/>
</dbReference>
<keyword evidence="3" id="KW-0342">GTP-binding</keyword>
<evidence type="ECO:0000256" key="1">
    <source>
        <dbReference type="ARBA" id="ARBA00006270"/>
    </source>
</evidence>
<dbReference type="PANTHER" id="PTHR47981">
    <property type="entry name" value="RAB FAMILY"/>
    <property type="match status" value="1"/>
</dbReference>
<evidence type="ECO:0000313" key="4">
    <source>
        <dbReference type="Proteomes" id="UP000887540"/>
    </source>
</evidence>
<proteinExistence type="inferred from homology"/>
<dbReference type="NCBIfam" id="TIGR00231">
    <property type="entry name" value="small_GTP"/>
    <property type="match status" value="1"/>
</dbReference>
<dbReference type="SMART" id="SM00175">
    <property type="entry name" value="RAB"/>
    <property type="match status" value="1"/>
</dbReference>
<dbReference type="SUPFAM" id="SSF52540">
    <property type="entry name" value="P-loop containing nucleoside triphosphate hydrolases"/>
    <property type="match status" value="1"/>
</dbReference>
<evidence type="ECO:0000313" key="5">
    <source>
        <dbReference type="WBParaSite" id="ACRNAN_scaffold9784.g9229.t1"/>
    </source>
</evidence>
<keyword evidence="4" id="KW-1185">Reference proteome</keyword>
<dbReference type="AlphaFoldDB" id="A0A914ENJ0"/>
<dbReference type="Pfam" id="PF00071">
    <property type="entry name" value="Ras"/>
    <property type="match status" value="1"/>
</dbReference>
<dbReference type="PANTHER" id="PTHR47981:SF20">
    <property type="entry name" value="RAS-RELATED PROTEIN RAB-7A"/>
    <property type="match status" value="1"/>
</dbReference>
<dbReference type="InterPro" id="IPR005225">
    <property type="entry name" value="Small_GTP-bd"/>
</dbReference>
<evidence type="ECO:0000256" key="3">
    <source>
        <dbReference type="ARBA" id="ARBA00023134"/>
    </source>
</evidence>
<dbReference type="FunFam" id="3.40.50.300:FF:001447">
    <property type="entry name" value="Ras-related protein Rab-1B"/>
    <property type="match status" value="1"/>
</dbReference>
<dbReference type="InterPro" id="IPR027417">
    <property type="entry name" value="P-loop_NTPase"/>
</dbReference>
<dbReference type="SMART" id="SM00173">
    <property type="entry name" value="RAS"/>
    <property type="match status" value="1"/>
</dbReference>
<name>A0A914ENJ0_9BILA</name>
<dbReference type="GO" id="GO:0005525">
    <property type="term" value="F:GTP binding"/>
    <property type="evidence" value="ECO:0007669"/>
    <property type="project" value="UniProtKB-KW"/>
</dbReference>
<dbReference type="PROSITE" id="PS51421">
    <property type="entry name" value="RAS"/>
    <property type="match status" value="1"/>
</dbReference>
<dbReference type="PRINTS" id="PR00449">
    <property type="entry name" value="RASTRNSFRMNG"/>
</dbReference>
<dbReference type="InterPro" id="IPR001806">
    <property type="entry name" value="Small_GTPase"/>
</dbReference>